<keyword evidence="2" id="KW-0521">NADP</keyword>
<dbReference type="PANTHER" id="PTHR42748">
    <property type="entry name" value="NITROGEN METABOLITE REPRESSION PROTEIN NMRA FAMILY MEMBER"/>
    <property type="match status" value="1"/>
</dbReference>
<evidence type="ECO:0000256" key="3">
    <source>
        <dbReference type="ARBA" id="ARBA00040296"/>
    </source>
</evidence>
<evidence type="ECO:0000313" key="5">
    <source>
        <dbReference type="Proteomes" id="UP000694844"/>
    </source>
</evidence>
<dbReference type="RefSeq" id="XP_022288072.1">
    <property type="nucleotide sequence ID" value="XM_022432364.1"/>
</dbReference>
<evidence type="ECO:0000256" key="1">
    <source>
        <dbReference type="ARBA" id="ARBA00006328"/>
    </source>
</evidence>
<dbReference type="InterPro" id="IPR036291">
    <property type="entry name" value="NAD(P)-bd_dom_sf"/>
</dbReference>
<sequence length="340" mass="38755">MFKNWFRRDSSEKYKMGCGSSFDASDGPRTVVIFGSTGLLGGAIARRLLQEPFLYKVRCVTRRSSSEKARQLAEHGAVIVNADLGETKSLEKALEGADIMFLTTHYWDERNKEKEVIKGLNAIDAAIQCGVKHIIFNGSENVKKIIGKECNHLDSKSAIEEYIREVEGLVVQLVGNKTGINFTILRLPFWLENFYSVFKPHKLKHAVYAVALPLEGCELDMMSVEDVGEVIASILRRPRQYYGKTLNLSAEALSMENIVDTFNRHFDNRKFTDPKIRVKDMEKFQFPGAKDLAAMFEFYQSGEAVRDIKLTRKLNPHAMTFDRWLSENRDKVEEALREAN</sequence>
<dbReference type="AlphaFoldDB" id="A0A8B8A9D6"/>
<organism evidence="5 6">
    <name type="scientific">Crassostrea virginica</name>
    <name type="common">Eastern oyster</name>
    <dbReference type="NCBI Taxonomy" id="6565"/>
    <lineage>
        <taxon>Eukaryota</taxon>
        <taxon>Metazoa</taxon>
        <taxon>Spiralia</taxon>
        <taxon>Lophotrochozoa</taxon>
        <taxon>Mollusca</taxon>
        <taxon>Bivalvia</taxon>
        <taxon>Autobranchia</taxon>
        <taxon>Pteriomorphia</taxon>
        <taxon>Ostreida</taxon>
        <taxon>Ostreoidea</taxon>
        <taxon>Ostreidae</taxon>
        <taxon>Crassostrea</taxon>
    </lineage>
</organism>
<comment type="similarity">
    <text evidence="1">Belongs to the NmrA-type oxidoreductase family.</text>
</comment>
<dbReference type="GO" id="GO:0005634">
    <property type="term" value="C:nucleus"/>
    <property type="evidence" value="ECO:0007669"/>
    <property type="project" value="TreeGrafter"/>
</dbReference>
<protein>
    <recommendedName>
        <fullName evidence="3">NmrA-like family domain-containing protein 1</fullName>
    </recommendedName>
</protein>
<dbReference type="Gene3D" id="3.40.50.720">
    <property type="entry name" value="NAD(P)-binding Rossmann-like Domain"/>
    <property type="match status" value="1"/>
</dbReference>
<dbReference type="Gene3D" id="3.90.25.10">
    <property type="entry name" value="UDP-galactose 4-epimerase, domain 1"/>
    <property type="match status" value="1"/>
</dbReference>
<keyword evidence="5" id="KW-1185">Reference proteome</keyword>
<proteinExistence type="inferred from homology"/>
<dbReference type="OrthoDB" id="300709at2759"/>
<evidence type="ECO:0000259" key="4">
    <source>
        <dbReference type="Pfam" id="PF05368"/>
    </source>
</evidence>
<dbReference type="GeneID" id="111100444"/>
<dbReference type="CDD" id="cd05251">
    <property type="entry name" value="NmrA_like_SDR_a"/>
    <property type="match status" value="1"/>
</dbReference>
<evidence type="ECO:0000256" key="2">
    <source>
        <dbReference type="ARBA" id="ARBA00022857"/>
    </source>
</evidence>
<accession>A0A8B8A9D6</accession>
<name>A0A8B8A9D6_CRAVI</name>
<dbReference type="InterPro" id="IPR051164">
    <property type="entry name" value="NmrA-like_oxidored"/>
</dbReference>
<evidence type="ECO:0000313" key="6">
    <source>
        <dbReference type="RefSeq" id="XP_022288072.1"/>
    </source>
</evidence>
<dbReference type="PANTHER" id="PTHR42748:SF7">
    <property type="entry name" value="NMRA LIKE REDOX SENSOR 1-RELATED"/>
    <property type="match status" value="1"/>
</dbReference>
<dbReference type="Proteomes" id="UP000694844">
    <property type="component" value="Chromosome 1"/>
</dbReference>
<feature type="domain" description="NmrA-like" evidence="4">
    <location>
        <begin position="30"/>
        <end position="319"/>
    </location>
</feature>
<dbReference type="Pfam" id="PF05368">
    <property type="entry name" value="NmrA"/>
    <property type="match status" value="1"/>
</dbReference>
<dbReference type="SUPFAM" id="SSF51735">
    <property type="entry name" value="NAD(P)-binding Rossmann-fold domains"/>
    <property type="match status" value="1"/>
</dbReference>
<dbReference type="InterPro" id="IPR008030">
    <property type="entry name" value="NmrA-like"/>
</dbReference>
<reference evidence="6" key="2">
    <citation type="submission" date="2025-08" db="UniProtKB">
        <authorList>
            <consortium name="RefSeq"/>
        </authorList>
    </citation>
    <scope>IDENTIFICATION</scope>
    <source>
        <tissue evidence="6">Whole sample</tissue>
    </source>
</reference>
<gene>
    <name evidence="6" type="primary">LOC111100444</name>
</gene>
<reference evidence="5" key="1">
    <citation type="submission" date="2024-06" db="UniProtKB">
        <authorList>
            <consortium name="RefSeq"/>
        </authorList>
    </citation>
    <scope>NUCLEOTIDE SEQUENCE [LARGE SCALE GENOMIC DNA]</scope>
</reference>